<accession>A0A0K6FLM6</accession>
<dbReference type="Proteomes" id="UP000044841">
    <property type="component" value="Unassembled WGS sequence"/>
</dbReference>
<name>A0A0K6FLM6_9AGAM</name>
<feature type="compositionally biased region" description="Low complexity" evidence="1">
    <location>
        <begin position="99"/>
        <end position="110"/>
    </location>
</feature>
<evidence type="ECO:0000313" key="2">
    <source>
        <dbReference type="EMBL" id="CUA67063.1"/>
    </source>
</evidence>
<keyword evidence="3" id="KW-1185">Reference proteome</keyword>
<dbReference type="EMBL" id="CYGV01000002">
    <property type="protein sequence ID" value="CUA67063.1"/>
    <property type="molecule type" value="Genomic_DNA"/>
</dbReference>
<feature type="compositionally biased region" description="Pro residues" evidence="1">
    <location>
        <begin position="147"/>
        <end position="156"/>
    </location>
</feature>
<evidence type="ECO:0000313" key="3">
    <source>
        <dbReference type="Proteomes" id="UP000044841"/>
    </source>
</evidence>
<feature type="compositionally biased region" description="Polar residues" evidence="1">
    <location>
        <begin position="15"/>
        <end position="25"/>
    </location>
</feature>
<evidence type="ECO:0000256" key="1">
    <source>
        <dbReference type="SAM" id="MobiDB-lite"/>
    </source>
</evidence>
<feature type="region of interest" description="Disordered" evidence="1">
    <location>
        <begin position="72"/>
        <end position="111"/>
    </location>
</feature>
<reference evidence="2 3" key="1">
    <citation type="submission" date="2015-07" db="EMBL/GenBank/DDBJ databases">
        <authorList>
            <person name="Noorani M."/>
        </authorList>
    </citation>
    <scope>NUCLEOTIDE SEQUENCE [LARGE SCALE GENOMIC DNA]</scope>
    <source>
        <strain evidence="2">BBA 69670</strain>
    </source>
</reference>
<sequence>MDSSAMSIEPDLSFYQPTFSGSPMQLSLPDRQSSPSSAKPIAPPATPVRKLIFRQAVPSLDGARHDIFQQFLPSDNQGTGASGVGQWRAPPGSPDSQVSSPTSTYFSESSMCFPPNSLSPPEVGRDIELLFSESRQPISTRALQSPGPLPTPPAFQPAPSSRITLSQDCFWNEINVARIKIKLMLFRINQQHNGSVRDRDSALKGCSELGLVQDIAQEYRIVLEQAGGIPLFVRESADWDIAFELLGEIPFRLFRSKELEKAQRMDEMLPALGPILEDYFASLSPHPELEKWLHEVQETLGEF</sequence>
<proteinExistence type="predicted"/>
<gene>
    <name evidence="2" type="ORF">RSOLAG22IIIB_02981</name>
</gene>
<feature type="region of interest" description="Disordered" evidence="1">
    <location>
        <begin position="1"/>
        <end position="48"/>
    </location>
</feature>
<organism evidence="2 3">
    <name type="scientific">Rhizoctonia solani</name>
    <dbReference type="NCBI Taxonomy" id="456999"/>
    <lineage>
        <taxon>Eukaryota</taxon>
        <taxon>Fungi</taxon>
        <taxon>Dikarya</taxon>
        <taxon>Basidiomycota</taxon>
        <taxon>Agaricomycotina</taxon>
        <taxon>Agaricomycetes</taxon>
        <taxon>Cantharellales</taxon>
        <taxon>Ceratobasidiaceae</taxon>
        <taxon>Rhizoctonia</taxon>
    </lineage>
</organism>
<dbReference type="AlphaFoldDB" id="A0A0K6FLM6"/>
<feature type="region of interest" description="Disordered" evidence="1">
    <location>
        <begin position="140"/>
        <end position="160"/>
    </location>
</feature>
<protein>
    <submittedName>
        <fullName evidence="2">Uncharacterized protein</fullName>
    </submittedName>
</protein>